<dbReference type="EMBL" id="VICC01000007">
    <property type="protein sequence ID" value="TQD59710.1"/>
    <property type="molecule type" value="Genomic_DNA"/>
</dbReference>
<feature type="compositionally biased region" description="Acidic residues" evidence="1">
    <location>
        <begin position="16"/>
        <end position="30"/>
    </location>
</feature>
<accession>A0A508BAH9</accession>
<feature type="region of interest" description="Disordered" evidence="1">
    <location>
        <begin position="1"/>
        <end position="30"/>
    </location>
</feature>
<gene>
    <name evidence="2" type="ORF">FK267_11640</name>
</gene>
<evidence type="ECO:0000256" key="1">
    <source>
        <dbReference type="SAM" id="MobiDB-lite"/>
    </source>
</evidence>
<dbReference type="RefSeq" id="WP_141407290.1">
    <property type="nucleotide sequence ID" value="NZ_CP066060.1"/>
</dbReference>
<dbReference type="Proteomes" id="UP000317942">
    <property type="component" value="Unassembled WGS sequence"/>
</dbReference>
<sequence length="336" mass="36096">MTHDESSSNPLAPADDAVESSTSDDETLSDIVSEQDEQAQKFAAEFLKMAIRLRGVQIDRDDYLRQELRKLGTDDDTMALALETTPVQAGLTPAQLDQLAVATIAFETRKSAAISFAAGLPGGFAMLATIPADVAQYYVHAFRVMQKLAYLYGWKDFLGDLNEIDDETLGKMSLFLGVMLGVSGAASSLTTFAKQIARPALQKQIAKRTLTKTAWYGPMKQVLKHVGIRISKDSFAKGVTRTVPVVGGVISGGMTLVTLKSQSTCLHKHLREIPPPGVDAAEYLAALDDLGVQVDDPRVLAAAQEKVKGATGEVSAWVKGAGGSLLRKVQRQSSDQ</sequence>
<evidence type="ECO:0008006" key="4">
    <source>
        <dbReference type="Google" id="ProtNLM"/>
    </source>
</evidence>
<comment type="caution">
    <text evidence="2">The sequence shown here is derived from an EMBL/GenBank/DDBJ whole genome shotgun (WGS) entry which is preliminary data.</text>
</comment>
<dbReference type="GeneID" id="64213492"/>
<name>A0A508BAH9_9ACTO</name>
<organism evidence="2 3">
    <name type="scientific">Actinomyces oris</name>
    <dbReference type="NCBI Taxonomy" id="544580"/>
    <lineage>
        <taxon>Bacteria</taxon>
        <taxon>Bacillati</taxon>
        <taxon>Actinomycetota</taxon>
        <taxon>Actinomycetes</taxon>
        <taxon>Actinomycetales</taxon>
        <taxon>Actinomycetaceae</taxon>
        <taxon>Actinomyces</taxon>
    </lineage>
</organism>
<reference evidence="2 3" key="1">
    <citation type="submission" date="2019-06" db="EMBL/GenBank/DDBJ databases">
        <title>Draft genome sequence of Actinomyces oris CCUG 34288T.</title>
        <authorList>
            <person name="Salva-Serra F."/>
            <person name="Cardew S."/>
            <person name="Moore E."/>
        </authorList>
    </citation>
    <scope>NUCLEOTIDE SEQUENCE [LARGE SCALE GENOMIC DNA]</scope>
    <source>
        <strain evidence="2 3">CCUG 34288</strain>
    </source>
</reference>
<evidence type="ECO:0000313" key="2">
    <source>
        <dbReference type="EMBL" id="TQD59710.1"/>
    </source>
</evidence>
<dbReference type="AlphaFoldDB" id="A0A508BAH9"/>
<proteinExistence type="predicted"/>
<protein>
    <recommendedName>
        <fullName evidence="4">EcsC family protein</fullName>
    </recommendedName>
</protein>
<evidence type="ECO:0000313" key="3">
    <source>
        <dbReference type="Proteomes" id="UP000317942"/>
    </source>
</evidence>